<dbReference type="Pfam" id="PF00701">
    <property type="entry name" value="DHDPS"/>
    <property type="match status" value="1"/>
</dbReference>
<accession>A0ABW4GU92</accession>
<dbReference type="CDD" id="cd00408">
    <property type="entry name" value="DHDPS-like"/>
    <property type="match status" value="1"/>
</dbReference>
<evidence type="ECO:0000256" key="4">
    <source>
        <dbReference type="HAMAP-Rule" id="MF_00418"/>
    </source>
</evidence>
<comment type="caution">
    <text evidence="4">Was originally thought to be a dihydrodipicolinate synthase (DHDPS), catalyzing the condensation of (S)-aspartate-beta-semialdehyde [(S)-ASA] and pyruvate to dihydrodipicolinate (DHDP). However, it was shown in E.coli that the product of the enzymatic reaction is not dihydrodipicolinate but in fact (4S)-4-hydroxy-2,3,4,5-tetrahydro-(2S)-dipicolinic acid (HTPA), and that the consecutive dehydration reaction leading to DHDP is not spontaneous but catalyzed by DapB.</text>
</comment>
<evidence type="ECO:0000256" key="5">
    <source>
        <dbReference type="PIRNR" id="PIRNR001365"/>
    </source>
</evidence>
<keyword evidence="4" id="KW-0220">Diaminopimelate biosynthesis</keyword>
<protein>
    <recommendedName>
        <fullName evidence="4">4-hydroxy-tetrahydrodipicolinate synthase</fullName>
        <shortName evidence="4">HTPA synthase</shortName>
        <ecNumber evidence="4">4.3.3.7</ecNumber>
    </recommendedName>
</protein>
<comment type="subunit">
    <text evidence="4">Homotetramer; dimer of dimers.</text>
</comment>
<dbReference type="HAMAP" id="MF_00418">
    <property type="entry name" value="DapA"/>
    <property type="match status" value="1"/>
</dbReference>
<comment type="subcellular location">
    <subcellularLocation>
        <location evidence="4">Cytoplasm</location>
    </subcellularLocation>
</comment>
<feature type="binding site" evidence="4">
    <location>
        <position position="207"/>
    </location>
    <ligand>
        <name>pyruvate</name>
        <dbReference type="ChEBI" id="CHEBI:15361"/>
    </ligand>
</feature>
<keyword evidence="7" id="KW-1185">Reference proteome</keyword>
<proteinExistence type="inferred from homology"/>
<keyword evidence="4" id="KW-0963">Cytoplasm</keyword>
<dbReference type="InterPro" id="IPR020624">
    <property type="entry name" value="Schiff_base-form_aldolases_CS"/>
</dbReference>
<comment type="similarity">
    <text evidence="4 5">Belongs to the DapA family.</text>
</comment>
<keyword evidence="1 4" id="KW-0028">Amino-acid biosynthesis</keyword>
<keyword evidence="4" id="KW-0457">Lysine biosynthesis</keyword>
<evidence type="ECO:0000256" key="3">
    <source>
        <dbReference type="ARBA" id="ARBA00023270"/>
    </source>
</evidence>
<dbReference type="Proteomes" id="UP001597097">
    <property type="component" value="Unassembled WGS sequence"/>
</dbReference>
<comment type="function">
    <text evidence="4">Catalyzes the condensation of (S)-aspartate-beta-semialdehyde [(S)-ASA] and pyruvate to 4-hydroxy-tetrahydrodipicolinate (HTPA).</text>
</comment>
<comment type="catalytic activity">
    <reaction evidence="4">
        <text>L-aspartate 4-semialdehyde + pyruvate = (2S,4S)-4-hydroxy-2,3,4,5-tetrahydrodipicolinate + H2O + H(+)</text>
        <dbReference type="Rhea" id="RHEA:34171"/>
        <dbReference type="ChEBI" id="CHEBI:15361"/>
        <dbReference type="ChEBI" id="CHEBI:15377"/>
        <dbReference type="ChEBI" id="CHEBI:15378"/>
        <dbReference type="ChEBI" id="CHEBI:67139"/>
        <dbReference type="ChEBI" id="CHEBI:537519"/>
        <dbReference type="EC" id="4.3.3.7"/>
    </reaction>
</comment>
<feature type="active site" description="Schiff-base intermediate with substrate" evidence="4">
    <location>
        <position position="165"/>
    </location>
</feature>
<evidence type="ECO:0000313" key="7">
    <source>
        <dbReference type="Proteomes" id="UP001597097"/>
    </source>
</evidence>
<feature type="site" description="Part of a proton relay during catalysis" evidence="4">
    <location>
        <position position="47"/>
    </location>
</feature>
<keyword evidence="3 4" id="KW-0704">Schiff base</keyword>
<keyword evidence="2 4" id="KW-0456">Lyase</keyword>
<dbReference type="EC" id="4.3.3.7" evidence="4"/>
<dbReference type="SMART" id="SM01130">
    <property type="entry name" value="DHDPS"/>
    <property type="match status" value="1"/>
</dbReference>
<dbReference type="RefSeq" id="WP_219537936.1">
    <property type="nucleotide sequence ID" value="NZ_JAHKRM010000042.1"/>
</dbReference>
<dbReference type="InterPro" id="IPR005263">
    <property type="entry name" value="DapA"/>
</dbReference>
<evidence type="ECO:0000313" key="6">
    <source>
        <dbReference type="EMBL" id="MFD1545861.1"/>
    </source>
</evidence>
<comment type="pathway">
    <text evidence="4">Amino-acid biosynthesis; L-lysine biosynthesis via DAP pathway; (S)-tetrahydrodipicolinate from L-aspartate: step 3/4.</text>
</comment>
<dbReference type="PANTHER" id="PTHR42849:SF1">
    <property type="entry name" value="N-ACETYLNEURAMINATE LYASE"/>
    <property type="match status" value="1"/>
</dbReference>
<dbReference type="PIRSF" id="PIRSF001365">
    <property type="entry name" value="DHDPS"/>
    <property type="match status" value="1"/>
</dbReference>
<dbReference type="PANTHER" id="PTHR42849">
    <property type="entry name" value="N-ACETYLNEURAMINATE LYASE"/>
    <property type="match status" value="1"/>
</dbReference>
<dbReference type="InterPro" id="IPR002220">
    <property type="entry name" value="DapA-like"/>
</dbReference>
<reference evidence="7" key="1">
    <citation type="journal article" date="2019" name="Int. J. Syst. Evol. Microbiol.">
        <title>The Global Catalogue of Microorganisms (GCM) 10K type strain sequencing project: providing services to taxonomists for standard genome sequencing and annotation.</title>
        <authorList>
            <consortium name="The Broad Institute Genomics Platform"/>
            <consortium name="The Broad Institute Genome Sequencing Center for Infectious Disease"/>
            <person name="Wu L."/>
            <person name="Ma J."/>
        </authorList>
    </citation>
    <scope>NUCLEOTIDE SEQUENCE [LARGE SCALE GENOMIC DNA]</scope>
    <source>
        <strain evidence="7">CGMCC 1.15399</strain>
    </source>
</reference>
<feature type="active site" description="Proton donor/acceptor" evidence="4">
    <location>
        <position position="136"/>
    </location>
</feature>
<organism evidence="6 7">
    <name type="scientific">Nonomuraea guangzhouensis</name>
    <dbReference type="NCBI Taxonomy" id="1291555"/>
    <lineage>
        <taxon>Bacteria</taxon>
        <taxon>Bacillati</taxon>
        <taxon>Actinomycetota</taxon>
        <taxon>Actinomycetes</taxon>
        <taxon>Streptosporangiales</taxon>
        <taxon>Streptosporangiaceae</taxon>
        <taxon>Nonomuraea</taxon>
    </lineage>
</organism>
<gene>
    <name evidence="4" type="primary">dapA</name>
    <name evidence="6" type="ORF">ACFSJ0_53095</name>
</gene>
<sequence length="303" mass="31852">MSTQLSGVVSALATPFTPDGRLDEARLRQLVDRNIDGGVGGVVAGGSTGEFASMTGDERRLLVETVVDQTAGRVPVVAQTGAMSAVEAIELSKHAQRAGADVLMVVAPYYEALTVPETLAYLRRVADSVQVPVMLYNLPMATGVNLTPSLVRQLATEVDNIAYIKDTSGDMSQAAQLIHHHGDVISTFVGWDSLCLAAFVEGAAGAVAGTANVIPAELVSVYTSVRSGDLAGARARWDRIYPLIDALLSAPFIAAVKAALREFGFPVGTPREPVHDVDPATLAAISTLAKSLREAPVSEEMTR</sequence>
<feature type="site" description="Part of a proton relay during catalysis" evidence="4">
    <location>
        <position position="110"/>
    </location>
</feature>
<comment type="caution">
    <text evidence="6">The sequence shown here is derived from an EMBL/GenBank/DDBJ whole genome shotgun (WGS) entry which is preliminary data.</text>
</comment>
<dbReference type="EMBL" id="JBHUCM010000051">
    <property type="protein sequence ID" value="MFD1545861.1"/>
    <property type="molecule type" value="Genomic_DNA"/>
</dbReference>
<name>A0ABW4GU92_9ACTN</name>
<evidence type="ECO:0000256" key="2">
    <source>
        <dbReference type="ARBA" id="ARBA00023239"/>
    </source>
</evidence>
<evidence type="ECO:0000256" key="1">
    <source>
        <dbReference type="ARBA" id="ARBA00022605"/>
    </source>
</evidence>
<dbReference type="PROSITE" id="PS00665">
    <property type="entry name" value="DHDPS_1"/>
    <property type="match status" value="1"/>
</dbReference>
<feature type="binding site" evidence="4">
    <location>
        <position position="48"/>
    </location>
    <ligand>
        <name>pyruvate</name>
        <dbReference type="ChEBI" id="CHEBI:15361"/>
    </ligand>
</feature>